<reference evidence="2 3" key="1">
    <citation type="submission" date="2015-09" db="EMBL/GenBank/DDBJ databases">
        <title>Host preference determinants of Valsa canker pathogens revealed by comparative genomics.</title>
        <authorList>
            <person name="Yin Z."/>
            <person name="Huang L."/>
        </authorList>
    </citation>
    <scope>NUCLEOTIDE SEQUENCE [LARGE SCALE GENOMIC DNA]</scope>
    <source>
        <strain evidence="2 3">03-1</strain>
    </source>
</reference>
<organism evidence="2 3">
    <name type="scientific">Cytospora schulzeri</name>
    <dbReference type="NCBI Taxonomy" id="448051"/>
    <lineage>
        <taxon>Eukaryota</taxon>
        <taxon>Fungi</taxon>
        <taxon>Dikarya</taxon>
        <taxon>Ascomycota</taxon>
        <taxon>Pezizomycotina</taxon>
        <taxon>Sordariomycetes</taxon>
        <taxon>Sordariomycetidae</taxon>
        <taxon>Diaporthales</taxon>
        <taxon>Cytosporaceae</taxon>
        <taxon>Cytospora</taxon>
    </lineage>
</organism>
<accession>A0A423WQX6</accession>
<feature type="compositionally biased region" description="Low complexity" evidence="1">
    <location>
        <begin position="77"/>
        <end position="88"/>
    </location>
</feature>
<proteinExistence type="predicted"/>
<dbReference type="GO" id="GO:0020037">
    <property type="term" value="F:heme binding"/>
    <property type="evidence" value="ECO:0007669"/>
    <property type="project" value="InterPro"/>
</dbReference>
<dbReference type="Proteomes" id="UP000283895">
    <property type="component" value="Unassembled WGS sequence"/>
</dbReference>
<sequence length="170" mass="18018">MSHPPDERHIETGGALVEVVRELAGTHPGFRAGPPKGLAVRFHPDADHHTHTHTHTDIATVTADGFPVSDGRRGPCPSSTPAATAPSPRGAYLPPRQPESPRLLPAAPQPSPVARELRPRPVLSASTAVKLVDARGVGHVRIPGLEPSGDPLLDVRSLVYRMSARERGAL</sequence>
<evidence type="ECO:0000256" key="1">
    <source>
        <dbReference type="SAM" id="MobiDB-lite"/>
    </source>
</evidence>
<dbReference type="InterPro" id="IPR020835">
    <property type="entry name" value="Catalase_sf"/>
</dbReference>
<name>A0A423WQX6_9PEZI</name>
<keyword evidence="3" id="KW-1185">Reference proteome</keyword>
<dbReference type="OrthoDB" id="2379805at2759"/>
<comment type="caution">
    <text evidence="2">The sequence shown here is derived from an EMBL/GenBank/DDBJ whole genome shotgun (WGS) entry which is preliminary data.</text>
</comment>
<dbReference type="EMBL" id="LKEA01000012">
    <property type="protein sequence ID" value="ROW05837.1"/>
    <property type="molecule type" value="Genomic_DNA"/>
</dbReference>
<dbReference type="SUPFAM" id="SSF56634">
    <property type="entry name" value="Heme-dependent catalase-like"/>
    <property type="match status" value="1"/>
</dbReference>
<dbReference type="AlphaFoldDB" id="A0A423WQX6"/>
<protein>
    <submittedName>
        <fullName evidence="2">Uncharacterized protein</fullName>
    </submittedName>
</protein>
<evidence type="ECO:0000313" key="2">
    <source>
        <dbReference type="EMBL" id="ROW05837.1"/>
    </source>
</evidence>
<evidence type="ECO:0000313" key="3">
    <source>
        <dbReference type="Proteomes" id="UP000283895"/>
    </source>
</evidence>
<feature type="region of interest" description="Disordered" evidence="1">
    <location>
        <begin position="64"/>
        <end position="117"/>
    </location>
</feature>
<gene>
    <name evidence="2" type="ORF">VMCG_05318</name>
</gene>